<dbReference type="EMBL" id="JACGCM010002660">
    <property type="protein sequence ID" value="KAF6137080.1"/>
    <property type="molecule type" value="Genomic_DNA"/>
</dbReference>
<evidence type="ECO:0000259" key="3">
    <source>
        <dbReference type="Pfam" id="PF10585"/>
    </source>
</evidence>
<dbReference type="InterPro" id="IPR042063">
    <property type="entry name" value="Ubi_acti_E1_SCCH"/>
</dbReference>
<dbReference type="Gene3D" id="1.10.10.2660">
    <property type="entry name" value="Ubiquitin-activating enzyme E1, SCCH domain"/>
    <property type="match status" value="1"/>
</dbReference>
<comment type="pathway">
    <text evidence="2">Protein modification.</text>
</comment>
<evidence type="ECO:0000313" key="5">
    <source>
        <dbReference type="Proteomes" id="UP000541444"/>
    </source>
</evidence>
<dbReference type="AlphaFoldDB" id="A0A7J7L369"/>
<gene>
    <name evidence="4" type="ORF">GIB67_030844</name>
</gene>
<feature type="domain" description="Ubiquitin-activating enzyme SCCH" evidence="3">
    <location>
        <begin position="41"/>
        <end position="98"/>
    </location>
</feature>
<proteinExistence type="inferred from homology"/>
<dbReference type="InterPro" id="IPR019572">
    <property type="entry name" value="UBA_E1_SCCH"/>
</dbReference>
<dbReference type="OrthoDB" id="1924759at2759"/>
<evidence type="ECO:0000256" key="2">
    <source>
        <dbReference type="ARBA" id="ARBA00043952"/>
    </source>
</evidence>
<accession>A0A7J7L369</accession>
<comment type="similarity">
    <text evidence="1">Belongs to the ubiquitin-activating E1 family.</text>
</comment>
<reference evidence="4 5" key="1">
    <citation type="journal article" date="2020" name="IScience">
        <title>Genome Sequencing of the Endangered Kingdonia uniflora (Circaeasteraceae, Ranunculales) Reveals Potential Mechanisms of Evolutionary Specialization.</title>
        <authorList>
            <person name="Sun Y."/>
            <person name="Deng T."/>
            <person name="Zhang A."/>
            <person name="Moore M.J."/>
            <person name="Landis J.B."/>
            <person name="Lin N."/>
            <person name="Zhang H."/>
            <person name="Zhang X."/>
            <person name="Huang J."/>
            <person name="Zhang X."/>
            <person name="Sun H."/>
            <person name="Wang H."/>
        </authorList>
    </citation>
    <scope>NUCLEOTIDE SEQUENCE [LARGE SCALE GENOMIC DNA]</scope>
    <source>
        <strain evidence="4">TB1705</strain>
        <tissue evidence="4">Leaf</tissue>
    </source>
</reference>
<name>A0A7J7L369_9MAGN</name>
<protein>
    <recommendedName>
        <fullName evidence="3">Ubiquitin-activating enzyme SCCH domain-containing protein</fullName>
    </recommendedName>
</protein>
<keyword evidence="5" id="KW-1185">Reference proteome</keyword>
<comment type="caution">
    <text evidence="4">The sequence shown here is derived from an EMBL/GenBank/DDBJ whole genome shotgun (WGS) entry which is preliminary data.</text>
</comment>
<dbReference type="Pfam" id="PF10585">
    <property type="entry name" value="UBA_E1_SCCH"/>
    <property type="match status" value="1"/>
</dbReference>
<evidence type="ECO:0000313" key="4">
    <source>
        <dbReference type="EMBL" id="KAF6137080.1"/>
    </source>
</evidence>
<evidence type="ECO:0000256" key="1">
    <source>
        <dbReference type="ARBA" id="ARBA00005673"/>
    </source>
</evidence>
<sequence length="344" mass="40219">MIASILRAKTFGISTPDWAKSPRDLADVIERNEVPTIDFSTTTSMKVLISRLKESYATLPSDFRMKPIQFLQDDDTNYHLELVARLCNLRANTYNINPELILRNTNFNITLQEAKKVLRKFILEDMPIINNAYFKAPKGVRSTHLFTKTLTSCDLSDYLVLEGENVACLVYDLHQLGYRDNFNIHIYLSTESHNKMEVLLECSQGTLRIMWSNLFSHQKHPFKAGKTVWGWYFWSEENLNVFIFCGTRYMDPATLTSEYRYLELMINNLSTRGESAKHVKEEDITFASASERPRREHNRDASLEQCGLWRSFYSPKKFHLPVKQYLIYQEAVELSLTYKIWRGF</sequence>
<dbReference type="Proteomes" id="UP000541444">
    <property type="component" value="Unassembled WGS sequence"/>
</dbReference>
<organism evidence="4 5">
    <name type="scientific">Kingdonia uniflora</name>
    <dbReference type="NCBI Taxonomy" id="39325"/>
    <lineage>
        <taxon>Eukaryota</taxon>
        <taxon>Viridiplantae</taxon>
        <taxon>Streptophyta</taxon>
        <taxon>Embryophyta</taxon>
        <taxon>Tracheophyta</taxon>
        <taxon>Spermatophyta</taxon>
        <taxon>Magnoliopsida</taxon>
        <taxon>Ranunculales</taxon>
        <taxon>Circaeasteraceae</taxon>
        <taxon>Kingdonia</taxon>
    </lineage>
</organism>